<evidence type="ECO:0000313" key="2">
    <source>
        <dbReference type="Proteomes" id="UP001219037"/>
    </source>
</evidence>
<dbReference type="RefSeq" id="WP_278155976.1">
    <property type="nucleotide sequence ID" value="NZ_CP121252.1"/>
</dbReference>
<dbReference type="PIRSF" id="PIRSF028754">
    <property type="entry name" value="UCP028754"/>
    <property type="match status" value="1"/>
</dbReference>
<reference evidence="1 2" key="1">
    <citation type="submission" date="2023-04" db="EMBL/GenBank/DDBJ databases">
        <title>Funneling lignin-derived compounds into biodiesel using alkali-halophilic Citricoccus sp. P2.</title>
        <authorList>
            <person name="Luo C.-B."/>
        </authorList>
    </citation>
    <scope>NUCLEOTIDE SEQUENCE [LARGE SCALE GENOMIC DNA]</scope>
    <source>
        <strain evidence="1 2">P2</strain>
    </source>
</reference>
<dbReference type="Gene3D" id="3.40.50.10900">
    <property type="entry name" value="PAC-like subunit"/>
    <property type="match status" value="1"/>
</dbReference>
<organism evidence="1 2">
    <name type="scientific">Citricoccus muralis</name>
    <dbReference type="NCBI Taxonomy" id="169134"/>
    <lineage>
        <taxon>Bacteria</taxon>
        <taxon>Bacillati</taxon>
        <taxon>Actinomycetota</taxon>
        <taxon>Actinomycetes</taxon>
        <taxon>Micrococcales</taxon>
        <taxon>Micrococcaceae</taxon>
        <taxon>Citricoccus</taxon>
    </lineage>
</organism>
<keyword evidence="2" id="KW-1185">Reference proteome</keyword>
<dbReference type="SUPFAM" id="SSF159659">
    <property type="entry name" value="Cgl1923-like"/>
    <property type="match status" value="1"/>
</dbReference>
<dbReference type="InterPro" id="IPR008492">
    <property type="entry name" value="Rv2714-like"/>
</dbReference>
<evidence type="ECO:0000313" key="1">
    <source>
        <dbReference type="EMBL" id="WFP15345.1"/>
    </source>
</evidence>
<sequence>MTDDNQPSAAEHRSLVDHLLADPEVTHRPRILLVAFEGWNDAGEAATDAVEEVGRQLDAQQVSVLNADEYYDYQVNRPVVTRLADGRSDIAWPQTRLLQCQSPDTPAELFLMLGVEPNFRWKSFTAELLTTAAEHRIDAIVLVGALLSDTPHSRPLSPTLTSGDDAVRTAVGARAPSYEGPTGIVGVISATAEKVGTTTVSMWAPVPHYVAQSPSPKAQLALLKELEQLVDVRLNLQDRADDAAAWERGVNDLADEDPEIADYIRRLEQARDTEELPEASGESIAREFERYLKRRDQG</sequence>
<dbReference type="EMBL" id="CP121252">
    <property type="protein sequence ID" value="WFP15345.1"/>
    <property type="molecule type" value="Genomic_DNA"/>
</dbReference>
<name>A0ABY8H2Q6_9MICC</name>
<dbReference type="InterPro" id="IPR019151">
    <property type="entry name" value="Proteasome_assmbl_chaperone_2"/>
</dbReference>
<protein>
    <submittedName>
        <fullName evidence="1">PAC2 family protein</fullName>
    </submittedName>
</protein>
<accession>A0ABY8H2Q6</accession>
<dbReference type="Proteomes" id="UP001219037">
    <property type="component" value="Chromosome"/>
</dbReference>
<dbReference type="InterPro" id="IPR038389">
    <property type="entry name" value="PSMG2_sf"/>
</dbReference>
<dbReference type="Pfam" id="PF09754">
    <property type="entry name" value="PAC2"/>
    <property type="match status" value="1"/>
</dbReference>
<proteinExistence type="predicted"/>
<gene>
    <name evidence="1" type="ORF">P8192_07865</name>
</gene>